<evidence type="ECO:0000313" key="3">
    <source>
        <dbReference type="Proteomes" id="UP000187209"/>
    </source>
</evidence>
<evidence type="ECO:0000313" key="2">
    <source>
        <dbReference type="EMBL" id="OMJ65699.1"/>
    </source>
</evidence>
<evidence type="ECO:0008006" key="4">
    <source>
        <dbReference type="Google" id="ProtNLM"/>
    </source>
</evidence>
<protein>
    <recommendedName>
        <fullName evidence="4">MORN repeat protein</fullName>
    </recommendedName>
</protein>
<accession>A0A1R2AMG1</accession>
<dbReference type="InterPro" id="IPR003409">
    <property type="entry name" value="MORN"/>
</dbReference>
<dbReference type="PANTHER" id="PTHR43215:SF14">
    <property type="entry name" value="RADIAL SPOKE HEAD 1 HOMOLOG"/>
    <property type="match status" value="1"/>
</dbReference>
<dbReference type="EMBL" id="MPUH01001988">
    <property type="protein sequence ID" value="OMJ65699.1"/>
    <property type="molecule type" value="Genomic_DNA"/>
</dbReference>
<keyword evidence="3" id="KW-1185">Reference proteome</keyword>
<dbReference type="Pfam" id="PF02493">
    <property type="entry name" value="MORN"/>
    <property type="match status" value="6"/>
</dbReference>
<dbReference type="SMART" id="SM00698">
    <property type="entry name" value="MORN"/>
    <property type="match status" value="6"/>
</dbReference>
<name>A0A1R2AMG1_9CILI</name>
<organism evidence="2 3">
    <name type="scientific">Stentor coeruleus</name>
    <dbReference type="NCBI Taxonomy" id="5963"/>
    <lineage>
        <taxon>Eukaryota</taxon>
        <taxon>Sar</taxon>
        <taxon>Alveolata</taxon>
        <taxon>Ciliophora</taxon>
        <taxon>Postciliodesmatophora</taxon>
        <taxon>Heterotrichea</taxon>
        <taxon>Heterotrichida</taxon>
        <taxon>Stentoridae</taxon>
        <taxon>Stentor</taxon>
    </lineage>
</organism>
<dbReference type="Proteomes" id="UP000187209">
    <property type="component" value="Unassembled WGS sequence"/>
</dbReference>
<dbReference type="AlphaFoldDB" id="A0A1R2AMG1"/>
<dbReference type="PANTHER" id="PTHR43215">
    <property type="entry name" value="RADIAL SPOKE HEAD 1 HOMOLOG"/>
    <property type="match status" value="1"/>
</dbReference>
<gene>
    <name evidence="2" type="ORF">SteCoe_37767</name>
</gene>
<dbReference type="OrthoDB" id="291360at2759"/>
<dbReference type="Gene3D" id="2.20.110.10">
    <property type="entry name" value="Histone H3 K4-specific methyltransferase SET7/9 N-terminal domain"/>
    <property type="match status" value="2"/>
</dbReference>
<comment type="caution">
    <text evidence="2">The sequence shown here is derived from an EMBL/GenBank/DDBJ whole genome shotgun (WGS) entry which is preliminary data.</text>
</comment>
<reference evidence="2 3" key="1">
    <citation type="submission" date="2016-11" db="EMBL/GenBank/DDBJ databases">
        <title>The macronuclear genome of Stentor coeruleus: a giant cell with tiny introns.</title>
        <authorList>
            <person name="Slabodnick M."/>
            <person name="Ruby J.G."/>
            <person name="Reiff S.B."/>
            <person name="Swart E.C."/>
            <person name="Gosai S."/>
            <person name="Prabakaran S."/>
            <person name="Witkowska E."/>
            <person name="Larue G.E."/>
            <person name="Fisher S."/>
            <person name="Freeman R.M."/>
            <person name="Gunawardena J."/>
            <person name="Chu W."/>
            <person name="Stover N.A."/>
            <person name="Gregory B.D."/>
            <person name="Nowacki M."/>
            <person name="Derisi J."/>
            <person name="Roy S.W."/>
            <person name="Marshall W.F."/>
            <person name="Sood P."/>
        </authorList>
    </citation>
    <scope>NUCLEOTIDE SEQUENCE [LARGE SCALE GENOMIC DNA]</scope>
    <source>
        <strain evidence="2">WM001</strain>
    </source>
</reference>
<keyword evidence="1" id="KW-0677">Repeat</keyword>
<dbReference type="SUPFAM" id="SSF82185">
    <property type="entry name" value="Histone H3 K4-specific methyltransferase SET7/9 N-terminal domain"/>
    <property type="match status" value="1"/>
</dbReference>
<proteinExistence type="predicted"/>
<sequence>MEESLSISIIRYASSNEDCYSVLSEPHAHKISDTPSFGNKLIESTRNINDPDIKKKSWEEALNQIREKIGDFEYLEDLSYVIEVPTSNGQYTGQIESNKRCGLGILNFSESKSAYYGNWKNDLPNGIGYLYYAKNHYYLGNFVNGKFNGSGKYQNDSYIYEGHWKKDKQQGKGKEINIHGEVYKGMFFKGKKNGNGNLIFDKGKISGYFVDGKIVHGIFKSKDEEIRYKGFWKNGMWHGKGKLSSSLKNDQISKMKGRFKKGVFSSGEITLRNNIVITARTLCYDGNYILQVEN</sequence>
<evidence type="ECO:0000256" key="1">
    <source>
        <dbReference type="ARBA" id="ARBA00022737"/>
    </source>
</evidence>